<feature type="transmembrane region" description="Helical" evidence="7">
    <location>
        <begin position="106"/>
        <end position="131"/>
    </location>
</feature>
<keyword evidence="4 7" id="KW-0812">Transmembrane</keyword>
<dbReference type="GO" id="GO:0055085">
    <property type="term" value="P:transmembrane transport"/>
    <property type="evidence" value="ECO:0007669"/>
    <property type="project" value="InterPro"/>
</dbReference>
<feature type="domain" description="ABC transmembrane type-1" evidence="8">
    <location>
        <begin position="67"/>
        <end position="251"/>
    </location>
</feature>
<organism evidence="9 10">
    <name type="scientific">Thalassospira profundimaris</name>
    <dbReference type="NCBI Taxonomy" id="502049"/>
    <lineage>
        <taxon>Bacteria</taxon>
        <taxon>Pseudomonadati</taxon>
        <taxon>Pseudomonadota</taxon>
        <taxon>Alphaproteobacteria</taxon>
        <taxon>Rhodospirillales</taxon>
        <taxon>Thalassospiraceae</taxon>
        <taxon>Thalassospira</taxon>
    </lineage>
</organism>
<sequence length="270" mass="29638">MSKQNNPHTNRKALSERRWLVLARPLIIIVALIITWQMLVIVTGAPKYMLPTPADVWATLIARHDVLFDHAQYTIAETVIGLFAGAALGTLAAIPMALFSPVRFWLMPILLVSQAIPFFALAPLLVLWLGFGLASKIAMAALIIFFPVTVAFFDGLSRTETGWLDLARTMGASRWRLLTHIRLPAALPAFASGFRVATAVAPIGAVIGEWVGSSHGLGYLMLHANARVQIDMVFACLLILCAFSITQYFIVDRVLRAALPWQPDSLKPAR</sequence>
<feature type="transmembrane region" description="Helical" evidence="7">
    <location>
        <begin position="21"/>
        <end position="42"/>
    </location>
</feature>
<dbReference type="Proteomes" id="UP000253061">
    <property type="component" value="Unassembled WGS sequence"/>
</dbReference>
<accession>A0A367VCR7</accession>
<comment type="subcellular location">
    <subcellularLocation>
        <location evidence="1 7">Cell membrane</location>
        <topology evidence="1 7">Multi-pass membrane protein</topology>
    </subcellularLocation>
</comment>
<comment type="similarity">
    <text evidence="7">Belongs to the binding-protein-dependent transport system permease family.</text>
</comment>
<feature type="transmembrane region" description="Helical" evidence="7">
    <location>
        <begin position="137"/>
        <end position="156"/>
    </location>
</feature>
<dbReference type="PROSITE" id="PS50928">
    <property type="entry name" value="ABC_TM1"/>
    <property type="match status" value="1"/>
</dbReference>
<dbReference type="CDD" id="cd06261">
    <property type="entry name" value="TM_PBP2"/>
    <property type="match status" value="1"/>
</dbReference>
<dbReference type="Gene3D" id="1.10.3720.10">
    <property type="entry name" value="MetI-like"/>
    <property type="match status" value="1"/>
</dbReference>
<proteinExistence type="inferred from homology"/>
<evidence type="ECO:0000256" key="6">
    <source>
        <dbReference type="ARBA" id="ARBA00023136"/>
    </source>
</evidence>
<keyword evidence="3" id="KW-1003">Cell membrane</keyword>
<feature type="transmembrane region" description="Helical" evidence="7">
    <location>
        <begin position="232"/>
        <end position="251"/>
    </location>
</feature>
<dbReference type="InterPro" id="IPR035906">
    <property type="entry name" value="MetI-like_sf"/>
</dbReference>
<keyword evidence="6 7" id="KW-0472">Membrane</keyword>
<protein>
    <submittedName>
        <fullName evidence="9">ABC transporter permease</fullName>
    </submittedName>
</protein>
<dbReference type="InterPro" id="IPR000515">
    <property type="entry name" value="MetI-like"/>
</dbReference>
<comment type="caution">
    <text evidence="9">The sequence shown here is derived from an EMBL/GenBank/DDBJ whole genome shotgun (WGS) entry which is preliminary data.</text>
</comment>
<evidence type="ECO:0000313" key="10">
    <source>
        <dbReference type="Proteomes" id="UP000253061"/>
    </source>
</evidence>
<dbReference type="SUPFAM" id="SSF161098">
    <property type="entry name" value="MetI-like"/>
    <property type="match status" value="1"/>
</dbReference>
<evidence type="ECO:0000256" key="5">
    <source>
        <dbReference type="ARBA" id="ARBA00022989"/>
    </source>
</evidence>
<dbReference type="PANTHER" id="PTHR30151">
    <property type="entry name" value="ALKANE SULFONATE ABC TRANSPORTER-RELATED, MEMBRANE SUBUNIT"/>
    <property type="match status" value="1"/>
</dbReference>
<keyword evidence="2 7" id="KW-0813">Transport</keyword>
<evidence type="ECO:0000256" key="4">
    <source>
        <dbReference type="ARBA" id="ARBA00022692"/>
    </source>
</evidence>
<name>A0A367VCR7_9PROT</name>
<evidence type="ECO:0000256" key="3">
    <source>
        <dbReference type="ARBA" id="ARBA00022475"/>
    </source>
</evidence>
<dbReference type="Pfam" id="PF00528">
    <property type="entry name" value="BPD_transp_1"/>
    <property type="match status" value="1"/>
</dbReference>
<gene>
    <name evidence="9" type="ORF">TH6_08015</name>
</gene>
<evidence type="ECO:0000259" key="8">
    <source>
        <dbReference type="PROSITE" id="PS50928"/>
    </source>
</evidence>
<feature type="transmembrane region" description="Helical" evidence="7">
    <location>
        <begin position="79"/>
        <end position="99"/>
    </location>
</feature>
<evidence type="ECO:0000256" key="7">
    <source>
        <dbReference type="RuleBase" id="RU363032"/>
    </source>
</evidence>
<reference evidence="9 10" key="1">
    <citation type="submission" date="2014-07" db="EMBL/GenBank/DDBJ databases">
        <title>Draft genome sequence of Thalassospira profundimaris R8-17.</title>
        <authorList>
            <person name="Lai Q."/>
            <person name="Shao Z."/>
        </authorList>
    </citation>
    <scope>NUCLEOTIDE SEQUENCE [LARGE SCALE GENOMIC DNA]</scope>
    <source>
        <strain evidence="9 10">R8-17</strain>
    </source>
</reference>
<dbReference type="GO" id="GO:0005886">
    <property type="term" value="C:plasma membrane"/>
    <property type="evidence" value="ECO:0007669"/>
    <property type="project" value="UniProtKB-SubCell"/>
</dbReference>
<dbReference type="RefSeq" id="WP_062955337.1">
    <property type="nucleotide sequence ID" value="NZ_JPWB01000003.1"/>
</dbReference>
<keyword evidence="5 7" id="KW-1133">Transmembrane helix</keyword>
<dbReference type="PANTHER" id="PTHR30151:SF20">
    <property type="entry name" value="ABC TRANSPORTER PERMEASE PROTEIN HI_0355-RELATED"/>
    <property type="match status" value="1"/>
</dbReference>
<dbReference type="EMBL" id="JPWB01000003">
    <property type="protein sequence ID" value="RCK22987.1"/>
    <property type="molecule type" value="Genomic_DNA"/>
</dbReference>
<evidence type="ECO:0000256" key="2">
    <source>
        <dbReference type="ARBA" id="ARBA00022448"/>
    </source>
</evidence>
<evidence type="ECO:0000313" key="9">
    <source>
        <dbReference type="EMBL" id="RCK22987.1"/>
    </source>
</evidence>
<evidence type="ECO:0000256" key="1">
    <source>
        <dbReference type="ARBA" id="ARBA00004651"/>
    </source>
</evidence>
<dbReference type="AlphaFoldDB" id="A0A367VCR7"/>